<dbReference type="InterPro" id="IPR036291">
    <property type="entry name" value="NAD(P)-bd_dom_sf"/>
</dbReference>
<dbReference type="Pfam" id="PF03435">
    <property type="entry name" value="Sacchrp_dh_NADP"/>
    <property type="match status" value="1"/>
</dbReference>
<dbReference type="Gene3D" id="3.40.50.720">
    <property type="entry name" value="NAD(P)-binding Rossmann-like Domain"/>
    <property type="match status" value="1"/>
</dbReference>
<reference evidence="3" key="1">
    <citation type="journal article" date="2019" name="Int. J. Syst. Evol. Microbiol.">
        <title>The Global Catalogue of Microorganisms (GCM) 10K type strain sequencing project: providing services to taxonomists for standard genome sequencing and annotation.</title>
        <authorList>
            <consortium name="The Broad Institute Genomics Platform"/>
            <consortium name="The Broad Institute Genome Sequencing Center for Infectious Disease"/>
            <person name="Wu L."/>
            <person name="Ma J."/>
        </authorList>
    </citation>
    <scope>NUCLEOTIDE SEQUENCE [LARGE SCALE GENOMIC DNA]</scope>
    <source>
        <strain evidence="3">CCUG 56608</strain>
    </source>
</reference>
<protein>
    <submittedName>
        <fullName evidence="2">Saccharopine dehydrogenase NADP-binding domain-containing protein</fullName>
    </submittedName>
</protein>
<keyword evidence="3" id="KW-1185">Reference proteome</keyword>
<comment type="caution">
    <text evidence="2">The sequence shown here is derived from an EMBL/GenBank/DDBJ whole genome shotgun (WGS) entry which is preliminary data.</text>
</comment>
<dbReference type="Proteomes" id="UP001597041">
    <property type="component" value="Unassembled WGS sequence"/>
</dbReference>
<sequence length="372" mass="41474">MSKVMLFGLGEVGTHILEFLVRDPKCPELVVCDVNKEVSERRVNNAVIGAAVFKLYPKVTFKQVDLVNVDTTAELIKEEKPDLIINCAVLQTWHVIRKLPEEQYKKLSSASLGAWLPAQLGLIHQLMKAVKKSGVNPHVINTALSDMTNPALDKVGLAPTIGIGNVDVIEAAVRTKVSRDLNVSIDVVKVYLVAHHVWWVYPREAGYKKGPYYVKVLVQDNDVTEQFDTDQLLWDAVKLYPPYTEFTTVSANSTIRNMYALLNPTPTFMHAPAPHGLPGGYPVMLSKEGAELALPDDITVDEAIKINEDCNKIDGIERIEDDGTVVYPEYTQKILKEMLGFDRASFNVEDSLEVAFELMGKYKEFSKGLIVT</sequence>
<feature type="domain" description="Saccharopine dehydrogenase NADP binding" evidence="1">
    <location>
        <begin position="4"/>
        <end position="89"/>
    </location>
</feature>
<name>A0ABW3NHL9_9BACI</name>
<dbReference type="EMBL" id="JBHTKK010000008">
    <property type="protein sequence ID" value="MFD1066005.1"/>
    <property type="molecule type" value="Genomic_DNA"/>
</dbReference>
<accession>A0ABW3NHL9</accession>
<organism evidence="2 3">
    <name type="scientific">Oceanobacillus locisalsi</name>
    <dbReference type="NCBI Taxonomy" id="546107"/>
    <lineage>
        <taxon>Bacteria</taxon>
        <taxon>Bacillati</taxon>
        <taxon>Bacillota</taxon>
        <taxon>Bacilli</taxon>
        <taxon>Bacillales</taxon>
        <taxon>Bacillaceae</taxon>
        <taxon>Oceanobacillus</taxon>
    </lineage>
</organism>
<dbReference type="InterPro" id="IPR005097">
    <property type="entry name" value="Sacchrp_dh_NADP-bd"/>
</dbReference>
<dbReference type="RefSeq" id="WP_379591596.1">
    <property type="nucleotide sequence ID" value="NZ_JBHTKK010000008.1"/>
</dbReference>
<proteinExistence type="predicted"/>
<evidence type="ECO:0000259" key="1">
    <source>
        <dbReference type="Pfam" id="PF03435"/>
    </source>
</evidence>
<dbReference type="SUPFAM" id="SSF51735">
    <property type="entry name" value="NAD(P)-binding Rossmann-fold domains"/>
    <property type="match status" value="1"/>
</dbReference>
<gene>
    <name evidence="2" type="ORF">ACFQ19_08205</name>
</gene>
<evidence type="ECO:0000313" key="2">
    <source>
        <dbReference type="EMBL" id="MFD1066005.1"/>
    </source>
</evidence>
<evidence type="ECO:0000313" key="3">
    <source>
        <dbReference type="Proteomes" id="UP001597041"/>
    </source>
</evidence>